<evidence type="ECO:0000256" key="8">
    <source>
        <dbReference type="ARBA" id="ARBA00022741"/>
    </source>
</evidence>
<evidence type="ECO:0000256" key="10">
    <source>
        <dbReference type="ARBA" id="ARBA00022840"/>
    </source>
</evidence>
<keyword evidence="18" id="KW-1185">Reference proteome</keyword>
<dbReference type="InterPro" id="IPR050428">
    <property type="entry name" value="TCS_sensor_his_kinase"/>
</dbReference>
<dbReference type="Gene3D" id="3.30.565.10">
    <property type="entry name" value="Histidine kinase-like ATPase, C-terminal domain"/>
    <property type="match status" value="1"/>
</dbReference>
<evidence type="ECO:0000256" key="11">
    <source>
        <dbReference type="ARBA" id="ARBA00022989"/>
    </source>
</evidence>
<dbReference type="PANTHER" id="PTHR45436">
    <property type="entry name" value="SENSOR HISTIDINE KINASE YKOH"/>
    <property type="match status" value="1"/>
</dbReference>
<evidence type="ECO:0000256" key="9">
    <source>
        <dbReference type="ARBA" id="ARBA00022777"/>
    </source>
</evidence>
<keyword evidence="8" id="KW-0547">Nucleotide-binding</keyword>
<keyword evidence="9 17" id="KW-0418">Kinase</keyword>
<evidence type="ECO:0000256" key="4">
    <source>
        <dbReference type="ARBA" id="ARBA00022475"/>
    </source>
</evidence>
<dbReference type="InterPro" id="IPR003661">
    <property type="entry name" value="HisK_dim/P_dom"/>
</dbReference>
<dbReference type="CDD" id="cd00075">
    <property type="entry name" value="HATPase"/>
    <property type="match status" value="1"/>
</dbReference>
<dbReference type="Proteomes" id="UP001199916">
    <property type="component" value="Unassembled WGS sequence"/>
</dbReference>
<dbReference type="Gene3D" id="6.10.340.10">
    <property type="match status" value="1"/>
</dbReference>
<keyword evidence="7 14" id="KW-0812">Transmembrane</keyword>
<dbReference type="PROSITE" id="PS50885">
    <property type="entry name" value="HAMP"/>
    <property type="match status" value="1"/>
</dbReference>
<evidence type="ECO:0000256" key="1">
    <source>
        <dbReference type="ARBA" id="ARBA00000085"/>
    </source>
</evidence>
<evidence type="ECO:0000256" key="5">
    <source>
        <dbReference type="ARBA" id="ARBA00022553"/>
    </source>
</evidence>
<comment type="catalytic activity">
    <reaction evidence="1">
        <text>ATP + protein L-histidine = ADP + protein N-phospho-L-histidine.</text>
        <dbReference type="EC" id="2.7.13.3"/>
    </reaction>
</comment>
<dbReference type="SUPFAM" id="SSF47384">
    <property type="entry name" value="Homodimeric domain of signal transducing histidine kinase"/>
    <property type="match status" value="1"/>
</dbReference>
<evidence type="ECO:0000313" key="17">
    <source>
        <dbReference type="EMBL" id="MCE5169615.1"/>
    </source>
</evidence>
<dbReference type="Pfam" id="PF02518">
    <property type="entry name" value="HATPase_c"/>
    <property type="match status" value="1"/>
</dbReference>
<evidence type="ECO:0000256" key="3">
    <source>
        <dbReference type="ARBA" id="ARBA00012438"/>
    </source>
</evidence>
<dbReference type="InterPro" id="IPR004358">
    <property type="entry name" value="Sig_transdc_His_kin-like_C"/>
</dbReference>
<gene>
    <name evidence="17" type="ORF">LQV63_09850</name>
</gene>
<dbReference type="EMBL" id="JAJNBZ010000005">
    <property type="protein sequence ID" value="MCE5169615.1"/>
    <property type="molecule type" value="Genomic_DNA"/>
</dbReference>
<dbReference type="InterPro" id="IPR036097">
    <property type="entry name" value="HisK_dim/P_sf"/>
</dbReference>
<keyword evidence="5" id="KW-0597">Phosphoprotein</keyword>
<feature type="transmembrane region" description="Helical" evidence="14">
    <location>
        <begin position="150"/>
        <end position="169"/>
    </location>
</feature>
<evidence type="ECO:0000256" key="2">
    <source>
        <dbReference type="ARBA" id="ARBA00004651"/>
    </source>
</evidence>
<keyword evidence="13 14" id="KW-0472">Membrane</keyword>
<dbReference type="PRINTS" id="PR00344">
    <property type="entry name" value="BCTRLSENSOR"/>
</dbReference>
<organism evidence="17 18">
    <name type="scientific">Paenibacillus profundus</name>
    <dbReference type="NCBI Taxonomy" id="1173085"/>
    <lineage>
        <taxon>Bacteria</taxon>
        <taxon>Bacillati</taxon>
        <taxon>Bacillota</taxon>
        <taxon>Bacilli</taxon>
        <taxon>Bacillales</taxon>
        <taxon>Paenibacillaceae</taxon>
        <taxon>Paenibacillus</taxon>
    </lineage>
</organism>
<keyword evidence="4" id="KW-1003">Cell membrane</keyword>
<sequence length="451" mass="50183">MNLKHKIQLFSTVGLLFIVLIINTSIYFLFNRMITNEELDRIAMRTQSIAEAMKPSELAIPAAELLRAYLPSSGMIRVIKEDKRSIVTVTKEPEFAGIAPAYKSAQTTELSKLKGTLIAKSYFPIIWSDGSIAALEVTESLASAQQNMKLLLAVLIAASLVVLIPSFIAGKMLSNVILRPIHSLNATMSEIRRNGVFKKLELTGSANDELVQLGNTFNSMIDILKNNFEKQQQFVSDASHELKTPLTVIESYARMLKRWGMNKPEVLEESVEAIYSESVRMKEMANQLLSLARHDMEQAVELSQADLLQLGEDVVRLIQAVHDRPITLHSEEREVGAFVDEQMMKQLMFILLDNALKYSTSPIELHMGCDDAGAFFSVNDRGIGIPQEDIPHIFDRFYRVDKARSRETGGTGLGLSIAKQIVDAHAGTIDVNSIEGAGTSFMVRIPVKTLR</sequence>
<evidence type="ECO:0000313" key="18">
    <source>
        <dbReference type="Proteomes" id="UP001199916"/>
    </source>
</evidence>
<keyword evidence="6" id="KW-0808">Transferase</keyword>
<evidence type="ECO:0000259" key="15">
    <source>
        <dbReference type="PROSITE" id="PS50109"/>
    </source>
</evidence>
<feature type="transmembrane region" description="Helical" evidence="14">
    <location>
        <begin position="7"/>
        <end position="30"/>
    </location>
</feature>
<dbReference type="CDD" id="cd06225">
    <property type="entry name" value="HAMP"/>
    <property type="match status" value="1"/>
</dbReference>
<comment type="subcellular location">
    <subcellularLocation>
        <location evidence="2">Cell membrane</location>
        <topology evidence="2">Multi-pass membrane protein</topology>
    </subcellularLocation>
</comment>
<accession>A0ABS8YGD6</accession>
<dbReference type="Pfam" id="PF00512">
    <property type="entry name" value="HisKA"/>
    <property type="match status" value="1"/>
</dbReference>
<keyword evidence="10" id="KW-0067">ATP-binding</keyword>
<dbReference type="InterPro" id="IPR003594">
    <property type="entry name" value="HATPase_dom"/>
</dbReference>
<dbReference type="SMART" id="SM00387">
    <property type="entry name" value="HATPase_c"/>
    <property type="match status" value="1"/>
</dbReference>
<reference evidence="17 18" key="1">
    <citation type="submission" date="2021-11" db="EMBL/GenBank/DDBJ databases">
        <title>Draft genome sequence of Paenibacillus profundus YoMME, a new Gram-positive bacteria with exoelectrogenic properties.</title>
        <authorList>
            <person name="Hubenova Y."/>
            <person name="Hubenova E."/>
            <person name="Manasiev Y."/>
            <person name="Peykov S."/>
            <person name="Mitov M."/>
        </authorList>
    </citation>
    <scope>NUCLEOTIDE SEQUENCE [LARGE SCALE GENOMIC DNA]</scope>
    <source>
        <strain evidence="17 18">YoMME</strain>
    </source>
</reference>
<dbReference type="InterPro" id="IPR036890">
    <property type="entry name" value="HATPase_C_sf"/>
</dbReference>
<dbReference type="InterPro" id="IPR005467">
    <property type="entry name" value="His_kinase_dom"/>
</dbReference>
<dbReference type="CDD" id="cd00082">
    <property type="entry name" value="HisKA"/>
    <property type="match status" value="1"/>
</dbReference>
<evidence type="ECO:0000256" key="13">
    <source>
        <dbReference type="ARBA" id="ARBA00023136"/>
    </source>
</evidence>
<keyword evidence="11 14" id="KW-1133">Transmembrane helix</keyword>
<evidence type="ECO:0000256" key="7">
    <source>
        <dbReference type="ARBA" id="ARBA00022692"/>
    </source>
</evidence>
<keyword evidence="12" id="KW-0902">Two-component regulatory system</keyword>
<evidence type="ECO:0000256" key="12">
    <source>
        <dbReference type="ARBA" id="ARBA00023012"/>
    </source>
</evidence>
<proteinExistence type="predicted"/>
<dbReference type="SMART" id="SM00388">
    <property type="entry name" value="HisKA"/>
    <property type="match status" value="1"/>
</dbReference>
<dbReference type="SMART" id="SM00304">
    <property type="entry name" value="HAMP"/>
    <property type="match status" value="1"/>
</dbReference>
<dbReference type="PROSITE" id="PS50109">
    <property type="entry name" value="HIS_KIN"/>
    <property type="match status" value="1"/>
</dbReference>
<evidence type="ECO:0000256" key="14">
    <source>
        <dbReference type="SAM" id="Phobius"/>
    </source>
</evidence>
<dbReference type="Gene3D" id="1.10.287.130">
    <property type="match status" value="1"/>
</dbReference>
<feature type="domain" description="HAMP" evidence="16">
    <location>
        <begin position="175"/>
        <end position="229"/>
    </location>
</feature>
<dbReference type="InterPro" id="IPR003660">
    <property type="entry name" value="HAMP_dom"/>
</dbReference>
<name>A0ABS8YGD6_9BACL</name>
<feature type="domain" description="Histidine kinase" evidence="15">
    <location>
        <begin position="237"/>
        <end position="449"/>
    </location>
</feature>
<dbReference type="RefSeq" id="WP_233696535.1">
    <property type="nucleotide sequence ID" value="NZ_JAJNBZ010000005.1"/>
</dbReference>
<dbReference type="PANTHER" id="PTHR45436:SF5">
    <property type="entry name" value="SENSOR HISTIDINE KINASE TRCS"/>
    <property type="match status" value="1"/>
</dbReference>
<protein>
    <recommendedName>
        <fullName evidence="3">histidine kinase</fullName>
        <ecNumber evidence="3">2.7.13.3</ecNumber>
    </recommendedName>
</protein>
<dbReference type="SUPFAM" id="SSF55874">
    <property type="entry name" value="ATPase domain of HSP90 chaperone/DNA topoisomerase II/histidine kinase"/>
    <property type="match status" value="1"/>
</dbReference>
<dbReference type="EC" id="2.7.13.3" evidence="3"/>
<evidence type="ECO:0000259" key="16">
    <source>
        <dbReference type="PROSITE" id="PS50885"/>
    </source>
</evidence>
<dbReference type="Pfam" id="PF00672">
    <property type="entry name" value="HAMP"/>
    <property type="match status" value="1"/>
</dbReference>
<comment type="caution">
    <text evidence="17">The sequence shown here is derived from an EMBL/GenBank/DDBJ whole genome shotgun (WGS) entry which is preliminary data.</text>
</comment>
<evidence type="ECO:0000256" key="6">
    <source>
        <dbReference type="ARBA" id="ARBA00022679"/>
    </source>
</evidence>
<dbReference type="GO" id="GO:0016301">
    <property type="term" value="F:kinase activity"/>
    <property type="evidence" value="ECO:0007669"/>
    <property type="project" value="UniProtKB-KW"/>
</dbReference>